<feature type="transmembrane region" description="Helical" evidence="9">
    <location>
        <begin position="405"/>
        <end position="428"/>
    </location>
</feature>
<keyword evidence="7" id="KW-0325">Glycoprotein</keyword>
<keyword evidence="4 9" id="KW-0812">Transmembrane</keyword>
<dbReference type="InterPro" id="IPR036259">
    <property type="entry name" value="MFS_trans_sf"/>
</dbReference>
<accession>A0A1N6MBY2</accession>
<gene>
    <name evidence="11" type="ORF">YAAL0_S06-04654g</name>
</gene>
<dbReference type="GO" id="GO:0005351">
    <property type="term" value="F:carbohydrate:proton symporter activity"/>
    <property type="evidence" value="ECO:0007669"/>
    <property type="project" value="TreeGrafter"/>
</dbReference>
<evidence type="ECO:0000256" key="6">
    <source>
        <dbReference type="ARBA" id="ARBA00023136"/>
    </source>
</evidence>
<dbReference type="Gene3D" id="1.20.1250.20">
    <property type="entry name" value="MFS general substrate transporter like domains"/>
    <property type="match status" value="1"/>
</dbReference>
<evidence type="ECO:0000256" key="7">
    <source>
        <dbReference type="ARBA" id="ARBA00023180"/>
    </source>
</evidence>
<protein>
    <submittedName>
        <fullName evidence="11">Putative Sugar Porter</fullName>
    </submittedName>
</protein>
<dbReference type="NCBIfam" id="TIGR00879">
    <property type="entry name" value="SP"/>
    <property type="match status" value="1"/>
</dbReference>
<feature type="transmembrane region" description="Helical" evidence="9">
    <location>
        <begin position="185"/>
        <end position="206"/>
    </location>
</feature>
<evidence type="ECO:0000256" key="5">
    <source>
        <dbReference type="ARBA" id="ARBA00022989"/>
    </source>
</evidence>
<dbReference type="PANTHER" id="PTHR48022">
    <property type="entry name" value="PLASTIDIC GLUCOSE TRANSPORTER 4"/>
    <property type="match status" value="1"/>
</dbReference>
<reference evidence="11" key="2">
    <citation type="submission" date="2016-12" db="EMBL/GenBank/DDBJ databases">
        <title>Characterization of hexose transporters in Yarrowia lipolytica reveals new groups of Sugar Porters involved in yeast growth.</title>
        <authorList>
            <person name="Lazar Z."/>
            <person name="Neuveglise C."/>
            <person name="Rossignol T."/>
            <person name="Devillers H."/>
            <person name="Morin N."/>
            <person name="Robak M."/>
            <person name="Nicaud J.-M."/>
            <person name="Crutz-Le Coq A.-M."/>
        </authorList>
    </citation>
    <scope>NUCLEOTIDE SEQUENCE</scope>
    <source>
        <strain evidence="11">CBS 10151</strain>
    </source>
</reference>
<dbReference type="GO" id="GO:0005886">
    <property type="term" value="C:plasma membrane"/>
    <property type="evidence" value="ECO:0007669"/>
    <property type="project" value="UniProtKB-ARBA"/>
</dbReference>
<feature type="transmembrane region" description="Helical" evidence="9">
    <location>
        <begin position="153"/>
        <end position="173"/>
    </location>
</feature>
<keyword evidence="3 8" id="KW-0813">Transport</keyword>
<evidence type="ECO:0000256" key="8">
    <source>
        <dbReference type="RuleBase" id="RU003346"/>
    </source>
</evidence>
<feature type="transmembrane region" description="Helical" evidence="9">
    <location>
        <begin position="68"/>
        <end position="88"/>
    </location>
</feature>
<dbReference type="InterPro" id="IPR005829">
    <property type="entry name" value="Sugar_transporter_CS"/>
</dbReference>
<dbReference type="SUPFAM" id="SSF103473">
    <property type="entry name" value="MFS general substrate transporter"/>
    <property type="match status" value="1"/>
</dbReference>
<dbReference type="PROSITE" id="PS00217">
    <property type="entry name" value="SUGAR_TRANSPORT_2"/>
    <property type="match status" value="1"/>
</dbReference>
<sequence length="514" mass="55895">MGLKQIINRGEEQEGSAFMAAFVAVFVAFGGILFGYDTGTISGVMAMPFVLKTFTDDGIEFTSEQTSLITSILSAGTFTGAITAPFASDTIGRRLGLIFFCVIFSIGAILQTVATGQTLLIVGRVVAGLGVGGVSSIVPLYQSEVAPKWIRGAVVSIYQFAITIGLLLAAIVNNATKDRDNASSYRIPLALQLLWAVILVGGLILLPETPRFWVKKGKHDKAADSLRRLRRLPIEHDAVKRELLEIQSAHDHELQVGETSWAACFSPKGSQLKRMMTGICIQALQQLTGINFIFYYGTNFFKNSGISNPFIIQMITNIVNVVMTIPGIMFVDRVGRRKLLLIGAIVMCSSEFIVAAVGTAVDSQVSSKVLIAFTCTFIAGFAATWGPIAWVVIGEIFPLRIRAKGVALCAASNWLFNFAIAFATPYLVDKKPGSAGLETKVFFIWGGCNFICIAFTYFFIYETKGLTLEQVDEMYAEIKIASRSHQFVPSAPSSDALDYDQDYKNGNQVHVEAV</sequence>
<name>A0A1N6MBY2_9ASCO</name>
<evidence type="ECO:0000256" key="9">
    <source>
        <dbReference type="SAM" id="Phobius"/>
    </source>
</evidence>
<feature type="transmembrane region" description="Helical" evidence="9">
    <location>
        <begin position="95"/>
        <end position="114"/>
    </location>
</feature>
<dbReference type="PROSITE" id="PS50850">
    <property type="entry name" value="MFS"/>
    <property type="match status" value="1"/>
</dbReference>
<dbReference type="PROSITE" id="PS00216">
    <property type="entry name" value="SUGAR_TRANSPORT_1"/>
    <property type="match status" value="1"/>
</dbReference>
<dbReference type="PANTHER" id="PTHR48022:SF17">
    <property type="entry name" value="HEXOSE TRANSPORTER"/>
    <property type="match status" value="1"/>
</dbReference>
<feature type="domain" description="Major facilitator superfamily (MFS) profile" evidence="10">
    <location>
        <begin position="23"/>
        <end position="464"/>
    </location>
</feature>
<dbReference type="InterPro" id="IPR050360">
    <property type="entry name" value="MFS_Sugar_Transporters"/>
</dbReference>
<dbReference type="FunFam" id="1.20.1250.20:FF:000115">
    <property type="entry name" value="High-affinity glucose transporter"/>
    <property type="match status" value="1"/>
</dbReference>
<dbReference type="InterPro" id="IPR020846">
    <property type="entry name" value="MFS_dom"/>
</dbReference>
<evidence type="ECO:0000259" key="10">
    <source>
        <dbReference type="PROSITE" id="PS50850"/>
    </source>
</evidence>
<dbReference type="AlphaFoldDB" id="A0A1N6MBY2"/>
<evidence type="ECO:0000256" key="1">
    <source>
        <dbReference type="ARBA" id="ARBA00004141"/>
    </source>
</evidence>
<evidence type="ECO:0000313" key="11">
    <source>
        <dbReference type="EMBL" id="SIP56016.1"/>
    </source>
</evidence>
<comment type="subcellular location">
    <subcellularLocation>
        <location evidence="1">Membrane</location>
        <topology evidence="1">Multi-pass membrane protein</topology>
    </subcellularLocation>
</comment>
<proteinExistence type="inferred from homology"/>
<organism evidence="11">
    <name type="scientific">Yarrowia alimentaria</name>
    <dbReference type="NCBI Taxonomy" id="479092"/>
    <lineage>
        <taxon>Eukaryota</taxon>
        <taxon>Fungi</taxon>
        <taxon>Dikarya</taxon>
        <taxon>Ascomycota</taxon>
        <taxon>Saccharomycotina</taxon>
        <taxon>Dipodascomycetes</taxon>
        <taxon>Dipodascales</taxon>
        <taxon>Dipodascales incertae sedis</taxon>
        <taxon>Yarrowia</taxon>
    </lineage>
</organism>
<dbReference type="PRINTS" id="PR00171">
    <property type="entry name" value="SUGRTRNSPORT"/>
</dbReference>
<dbReference type="GO" id="GO:0005536">
    <property type="term" value="F:D-glucose binding"/>
    <property type="evidence" value="ECO:0007669"/>
    <property type="project" value="UniProtKB-ARBA"/>
</dbReference>
<evidence type="ECO:0000256" key="4">
    <source>
        <dbReference type="ARBA" id="ARBA00022692"/>
    </source>
</evidence>
<dbReference type="GO" id="GO:0010255">
    <property type="term" value="P:glucose mediated signaling pathway"/>
    <property type="evidence" value="ECO:0007669"/>
    <property type="project" value="UniProtKB-ARBA"/>
</dbReference>
<dbReference type="InterPro" id="IPR003663">
    <property type="entry name" value="Sugar/inositol_transpt"/>
</dbReference>
<feature type="transmembrane region" description="Helical" evidence="9">
    <location>
        <begin position="310"/>
        <end position="332"/>
    </location>
</feature>
<dbReference type="InterPro" id="IPR005828">
    <property type="entry name" value="MFS_sugar_transport-like"/>
</dbReference>
<feature type="transmembrane region" description="Helical" evidence="9">
    <location>
        <begin position="440"/>
        <end position="460"/>
    </location>
</feature>
<keyword evidence="5 9" id="KW-1133">Transmembrane helix</keyword>
<feature type="transmembrane region" description="Helical" evidence="9">
    <location>
        <begin position="275"/>
        <end position="298"/>
    </location>
</feature>
<dbReference type="EMBL" id="LT671690">
    <property type="protein sequence ID" value="SIP56016.1"/>
    <property type="molecule type" value="Genomic_DNA"/>
</dbReference>
<reference evidence="11" key="1">
    <citation type="submission" date="2016-11" db="EMBL/GenBank/DDBJ databases">
        <authorList>
            <person name="Jaros S."/>
            <person name="Januszkiewicz K."/>
            <person name="Wedrychowicz H."/>
        </authorList>
    </citation>
    <scope>NUCLEOTIDE SEQUENCE</scope>
    <source>
        <strain evidence="11">CBS 10151</strain>
    </source>
</reference>
<feature type="transmembrane region" description="Helical" evidence="9">
    <location>
        <begin position="370"/>
        <end position="393"/>
    </location>
</feature>
<dbReference type="Pfam" id="PF00083">
    <property type="entry name" value="Sugar_tr"/>
    <property type="match status" value="1"/>
</dbReference>
<evidence type="ECO:0000256" key="3">
    <source>
        <dbReference type="ARBA" id="ARBA00022448"/>
    </source>
</evidence>
<feature type="transmembrane region" description="Helical" evidence="9">
    <location>
        <begin position="339"/>
        <end position="358"/>
    </location>
</feature>
<keyword evidence="6 9" id="KW-0472">Membrane</keyword>
<comment type="similarity">
    <text evidence="2 8">Belongs to the major facilitator superfamily. Sugar transporter (TC 2.A.1.1) family.</text>
</comment>
<feature type="transmembrane region" description="Helical" evidence="9">
    <location>
        <begin position="120"/>
        <end position="141"/>
    </location>
</feature>
<feature type="transmembrane region" description="Helical" evidence="9">
    <location>
        <begin position="16"/>
        <end position="36"/>
    </location>
</feature>
<dbReference type="CDD" id="cd17356">
    <property type="entry name" value="MFS_HXT"/>
    <property type="match status" value="1"/>
</dbReference>
<evidence type="ECO:0000256" key="2">
    <source>
        <dbReference type="ARBA" id="ARBA00010992"/>
    </source>
</evidence>